<sequence length="390" mass="44338">MGLQLKWCASLGAGDFPAADYEALRRRLPGSTPFNHLGWLRAAEAALLPGQCLQVLLGYQDERLCLCLPLIRAREPFGPLFAPVVRHLGYPLSDRIALLIDLPALYAEQVLQAIRKRLPHALLQLSEVPDNTEHDGWLRQWAGASSTWQQRLTCRVPVHRINEQDRQEVSGDPRYKLRRARKRIKACGASVRRVVATPENMGELLDAISAVEATSWKGDDEVGIFSGPLRRPWMYKAFTALAGEGLVCLVLLELEGRCISYRLGLLERGRIYDYNLAFVPEHRDLGSGRVLLEEWIHWGLDEDWKWVDASRVSLDNSSHQLHERMTGQVEQWRLSSYSWRPDGVLLGLALRCWHWLKPRLRRQPPHPAADIVAPTPPQERPDAIPGHSQR</sequence>
<dbReference type="PROSITE" id="PS51186">
    <property type="entry name" value="GNAT"/>
    <property type="match status" value="1"/>
</dbReference>
<evidence type="ECO:0000256" key="1">
    <source>
        <dbReference type="SAM" id="MobiDB-lite"/>
    </source>
</evidence>
<evidence type="ECO:0000313" key="4">
    <source>
        <dbReference type="Proteomes" id="UP000199221"/>
    </source>
</evidence>
<proteinExistence type="predicted"/>
<dbReference type="InterPro" id="IPR000182">
    <property type="entry name" value="GNAT_dom"/>
</dbReference>
<protein>
    <submittedName>
        <fullName evidence="3">Acetyltransferase involved in cellulose biosynthesis, CelD/BcsL family</fullName>
    </submittedName>
</protein>
<dbReference type="RefSeq" id="WP_094011224.1">
    <property type="nucleotide sequence ID" value="NZ_FOEQ01000004.1"/>
</dbReference>
<dbReference type="EMBL" id="FOEQ01000004">
    <property type="protein sequence ID" value="SEQ92016.1"/>
    <property type="molecule type" value="Genomic_DNA"/>
</dbReference>
<name>A0A1H9JYH8_9PSED</name>
<dbReference type="InterPro" id="IPR038740">
    <property type="entry name" value="BioF2-like_GNAT_dom"/>
</dbReference>
<evidence type="ECO:0000313" key="3">
    <source>
        <dbReference type="EMBL" id="SEQ92016.1"/>
    </source>
</evidence>
<evidence type="ECO:0000259" key="2">
    <source>
        <dbReference type="PROSITE" id="PS51186"/>
    </source>
</evidence>
<dbReference type="Pfam" id="PF13480">
    <property type="entry name" value="Acetyltransf_6"/>
    <property type="match status" value="1"/>
</dbReference>
<dbReference type="SUPFAM" id="SSF55729">
    <property type="entry name" value="Acyl-CoA N-acyltransferases (Nat)"/>
    <property type="match status" value="1"/>
</dbReference>
<dbReference type="AlphaFoldDB" id="A0A1H9JYH8"/>
<organism evidence="3 4">
    <name type="scientific">Pseudomonas soli</name>
    <dbReference type="NCBI Taxonomy" id="1306993"/>
    <lineage>
        <taxon>Bacteria</taxon>
        <taxon>Pseudomonadati</taxon>
        <taxon>Pseudomonadota</taxon>
        <taxon>Gammaproteobacteria</taxon>
        <taxon>Pseudomonadales</taxon>
        <taxon>Pseudomonadaceae</taxon>
        <taxon>Pseudomonas</taxon>
    </lineage>
</organism>
<dbReference type="GO" id="GO:0016747">
    <property type="term" value="F:acyltransferase activity, transferring groups other than amino-acyl groups"/>
    <property type="evidence" value="ECO:0007669"/>
    <property type="project" value="InterPro"/>
</dbReference>
<feature type="region of interest" description="Disordered" evidence="1">
    <location>
        <begin position="366"/>
        <end position="390"/>
    </location>
</feature>
<reference evidence="3 4" key="1">
    <citation type="submission" date="2016-10" db="EMBL/GenBank/DDBJ databases">
        <authorList>
            <person name="de Groot N.N."/>
        </authorList>
    </citation>
    <scope>NUCLEOTIDE SEQUENCE [LARGE SCALE GENOMIC DNA]</scope>
    <source>
        <strain evidence="3 4">LMG 27941</strain>
    </source>
</reference>
<feature type="domain" description="N-acetyltransferase" evidence="2">
    <location>
        <begin position="208"/>
        <end position="351"/>
    </location>
</feature>
<dbReference type="InterPro" id="IPR016181">
    <property type="entry name" value="Acyl_CoA_acyltransferase"/>
</dbReference>
<accession>A0A1H9JYH8</accession>
<keyword evidence="3" id="KW-0808">Transferase</keyword>
<gene>
    <name evidence="3" type="ORF">SAMN05216230_104281</name>
</gene>
<dbReference type="Gene3D" id="3.40.630.30">
    <property type="match status" value="1"/>
</dbReference>
<dbReference type="Proteomes" id="UP000199221">
    <property type="component" value="Unassembled WGS sequence"/>
</dbReference>